<dbReference type="EMBL" id="JBFOLJ010000005">
    <property type="protein sequence ID" value="KAL2538564.1"/>
    <property type="molecule type" value="Genomic_DNA"/>
</dbReference>
<name>A0ABD1VMI5_9LAMI</name>
<dbReference type="Proteomes" id="UP001604277">
    <property type="component" value="Unassembled WGS sequence"/>
</dbReference>
<organism evidence="2 3">
    <name type="scientific">Forsythia ovata</name>
    <dbReference type="NCBI Taxonomy" id="205694"/>
    <lineage>
        <taxon>Eukaryota</taxon>
        <taxon>Viridiplantae</taxon>
        <taxon>Streptophyta</taxon>
        <taxon>Embryophyta</taxon>
        <taxon>Tracheophyta</taxon>
        <taxon>Spermatophyta</taxon>
        <taxon>Magnoliopsida</taxon>
        <taxon>eudicotyledons</taxon>
        <taxon>Gunneridae</taxon>
        <taxon>Pentapetalae</taxon>
        <taxon>asterids</taxon>
        <taxon>lamiids</taxon>
        <taxon>Lamiales</taxon>
        <taxon>Oleaceae</taxon>
        <taxon>Forsythieae</taxon>
        <taxon>Forsythia</taxon>
    </lineage>
</organism>
<dbReference type="AlphaFoldDB" id="A0ABD1VMI5"/>
<evidence type="ECO:0000313" key="2">
    <source>
        <dbReference type="EMBL" id="KAL2538564.1"/>
    </source>
</evidence>
<comment type="caution">
    <text evidence="2">The sequence shown here is derived from an EMBL/GenBank/DDBJ whole genome shotgun (WGS) entry which is preliminary data.</text>
</comment>
<accession>A0ABD1VMI5</accession>
<sequence>MLLWRGLCKWWSRESDKAKKESGEGGGVGNGEGDVDLDGLVRVPIVRMKVGEVAESSVVAILPVCKAERREIELEAAPWLTLDSFSPHNHILLSIPKFVLSFSISTREI</sequence>
<evidence type="ECO:0000313" key="3">
    <source>
        <dbReference type="Proteomes" id="UP001604277"/>
    </source>
</evidence>
<keyword evidence="3" id="KW-1185">Reference proteome</keyword>
<feature type="compositionally biased region" description="Basic and acidic residues" evidence="1">
    <location>
        <begin position="14"/>
        <end position="23"/>
    </location>
</feature>
<reference evidence="3" key="1">
    <citation type="submission" date="2024-07" db="EMBL/GenBank/DDBJ databases">
        <title>Two chromosome-level genome assemblies of Korean endemic species Abeliophyllum distichum and Forsythia ovata (Oleaceae).</title>
        <authorList>
            <person name="Jang H."/>
        </authorList>
    </citation>
    <scope>NUCLEOTIDE SEQUENCE [LARGE SCALE GENOMIC DNA]</scope>
</reference>
<feature type="region of interest" description="Disordered" evidence="1">
    <location>
        <begin position="14"/>
        <end position="35"/>
    </location>
</feature>
<evidence type="ECO:0000256" key="1">
    <source>
        <dbReference type="SAM" id="MobiDB-lite"/>
    </source>
</evidence>
<protein>
    <submittedName>
        <fullName evidence="2">Rubisco accumulation factor 1</fullName>
    </submittedName>
</protein>
<proteinExistence type="predicted"/>
<gene>
    <name evidence="2" type="ORF">Fot_19955</name>
</gene>